<dbReference type="Proteomes" id="UP000663090">
    <property type="component" value="Chromosome"/>
</dbReference>
<comment type="catalytic activity">
    <reaction evidence="9">
        <text>L-proline + a quinone = (S)-1-pyrroline-5-carboxylate + a quinol + H(+)</text>
        <dbReference type="Rhea" id="RHEA:23784"/>
        <dbReference type="ChEBI" id="CHEBI:15378"/>
        <dbReference type="ChEBI" id="CHEBI:17388"/>
        <dbReference type="ChEBI" id="CHEBI:24646"/>
        <dbReference type="ChEBI" id="CHEBI:60039"/>
        <dbReference type="ChEBI" id="CHEBI:132124"/>
        <dbReference type="EC" id="1.5.5.2"/>
    </reaction>
</comment>
<comment type="pathway">
    <text evidence="2">Amino-acid degradation; L-proline degradation into L-glutamate; L-glutamate from L-proline: step 1/2.</text>
</comment>
<name>A0ABX7N0B8_9BACT</name>
<sequence length="318" mass="36570">MRDATARWSRSTLLFLSRQSWLKDRATRVRSLRRLSRRFVAGETQEEALAAAKQLNARGLWASFDHLNEAVRDAEETREEVREYVRLLARIDEAGAQANVSLKLTQCGLLLDRALALENARAVVAEARARGSFVRVDMEHGAVTQATLDLVRQLHAEHGESHVGAVLQSCLRRTEADARALCAERVRIRLCKGAYLEGPDIAFPDKRDVDACFVRCMKVLLDSGVYHGIATHDERMLEATLEHAERRHLPRDAFELQMLHGIREDLQQQLVDQGYRVRIYVPYGRHWYPYLMRRMAERPANLAFVLRHLSRGRARRRE</sequence>
<dbReference type="InterPro" id="IPR008219">
    <property type="entry name" value="PRODH_bac_arc"/>
</dbReference>
<reference evidence="12 13" key="1">
    <citation type="submission" date="2021-02" db="EMBL/GenBank/DDBJ databases">
        <title>De Novo genome assembly of isolated myxobacteria.</title>
        <authorList>
            <person name="Stevens D.C."/>
        </authorList>
    </citation>
    <scope>NUCLEOTIDE SEQUENCE [LARGE SCALE GENOMIC DNA]</scope>
    <source>
        <strain evidence="12 13">SCHIC003</strain>
    </source>
</reference>
<evidence type="ECO:0000256" key="3">
    <source>
        <dbReference type="ARBA" id="ARBA00012695"/>
    </source>
</evidence>
<comment type="cofactor">
    <cofactor evidence="1">
        <name>FAD</name>
        <dbReference type="ChEBI" id="CHEBI:57692"/>
    </cofactor>
</comment>
<keyword evidence="5" id="KW-0547">Nucleotide-binding</keyword>
<dbReference type="PIRSF" id="PIRSF000196">
    <property type="entry name" value="Pro_dehydrog"/>
    <property type="match status" value="1"/>
</dbReference>
<keyword evidence="13" id="KW-1185">Reference proteome</keyword>
<dbReference type="InterPro" id="IPR002872">
    <property type="entry name" value="Proline_DH_dom"/>
</dbReference>
<evidence type="ECO:0000256" key="7">
    <source>
        <dbReference type="ARBA" id="ARBA00023002"/>
    </source>
</evidence>
<dbReference type="PANTHER" id="PTHR13914:SF0">
    <property type="entry name" value="PROLINE DEHYDROGENASE 1, MITOCHONDRIAL"/>
    <property type="match status" value="1"/>
</dbReference>
<evidence type="ECO:0000256" key="10">
    <source>
        <dbReference type="SAM" id="Coils"/>
    </source>
</evidence>
<dbReference type="EMBL" id="CP071091">
    <property type="protein sequence ID" value="QSQ12033.1"/>
    <property type="molecule type" value="Genomic_DNA"/>
</dbReference>
<accession>A0ABX7N0B8</accession>
<evidence type="ECO:0000256" key="1">
    <source>
        <dbReference type="ARBA" id="ARBA00001974"/>
    </source>
</evidence>
<evidence type="ECO:0000256" key="5">
    <source>
        <dbReference type="ARBA" id="ARBA00022741"/>
    </source>
</evidence>
<evidence type="ECO:0000256" key="6">
    <source>
        <dbReference type="ARBA" id="ARBA00022827"/>
    </source>
</evidence>
<dbReference type="RefSeq" id="WP_206713767.1">
    <property type="nucleotide sequence ID" value="NZ_CP071091.1"/>
</dbReference>
<evidence type="ECO:0000259" key="11">
    <source>
        <dbReference type="Pfam" id="PF01619"/>
    </source>
</evidence>
<evidence type="ECO:0000313" key="13">
    <source>
        <dbReference type="Proteomes" id="UP000663090"/>
    </source>
</evidence>
<keyword evidence="4" id="KW-0285">Flavoprotein</keyword>
<dbReference type="InterPro" id="IPR029041">
    <property type="entry name" value="FAD-linked_oxidoreductase-like"/>
</dbReference>
<dbReference type="InterPro" id="IPR015659">
    <property type="entry name" value="Proline_oxidase"/>
</dbReference>
<evidence type="ECO:0000313" key="12">
    <source>
        <dbReference type="EMBL" id="QSQ12033.1"/>
    </source>
</evidence>
<organism evidence="12 13">
    <name type="scientific">Myxococcus landrumensis</name>
    <dbReference type="NCBI Taxonomy" id="2813577"/>
    <lineage>
        <taxon>Bacteria</taxon>
        <taxon>Pseudomonadati</taxon>
        <taxon>Myxococcota</taxon>
        <taxon>Myxococcia</taxon>
        <taxon>Myxococcales</taxon>
        <taxon>Cystobacterineae</taxon>
        <taxon>Myxococcaceae</taxon>
        <taxon>Myxococcus</taxon>
    </lineage>
</organism>
<feature type="domain" description="Proline dehydrogenase" evidence="11">
    <location>
        <begin position="49"/>
        <end position="305"/>
    </location>
</feature>
<dbReference type="Gene3D" id="3.20.20.220">
    <property type="match status" value="1"/>
</dbReference>
<keyword evidence="6" id="KW-0274">FAD</keyword>
<keyword evidence="8" id="KW-0642">Proline metabolism</keyword>
<dbReference type="Pfam" id="PF01619">
    <property type="entry name" value="Pro_dh"/>
    <property type="match status" value="1"/>
</dbReference>
<keyword evidence="10" id="KW-0175">Coiled coil</keyword>
<keyword evidence="7" id="KW-0560">Oxidoreductase</keyword>
<evidence type="ECO:0000256" key="4">
    <source>
        <dbReference type="ARBA" id="ARBA00022630"/>
    </source>
</evidence>
<gene>
    <name evidence="12" type="ORF">JY572_27080</name>
</gene>
<evidence type="ECO:0000256" key="8">
    <source>
        <dbReference type="ARBA" id="ARBA00023062"/>
    </source>
</evidence>
<evidence type="ECO:0000256" key="9">
    <source>
        <dbReference type="ARBA" id="ARBA00048779"/>
    </source>
</evidence>
<proteinExistence type="predicted"/>
<dbReference type="SUPFAM" id="SSF51730">
    <property type="entry name" value="FAD-linked oxidoreductase"/>
    <property type="match status" value="1"/>
</dbReference>
<protein>
    <recommendedName>
        <fullName evidence="3">proline dehydrogenase</fullName>
        <ecNumber evidence="3">1.5.5.2</ecNumber>
    </recommendedName>
</protein>
<feature type="coiled-coil region" evidence="10">
    <location>
        <begin position="64"/>
        <end position="94"/>
    </location>
</feature>
<dbReference type="EC" id="1.5.5.2" evidence="3"/>
<evidence type="ECO:0000256" key="2">
    <source>
        <dbReference type="ARBA" id="ARBA00004739"/>
    </source>
</evidence>
<dbReference type="PANTHER" id="PTHR13914">
    <property type="entry name" value="PROLINE OXIDASE"/>
    <property type="match status" value="1"/>
</dbReference>